<feature type="region of interest" description="Disordered" evidence="5">
    <location>
        <begin position="412"/>
        <end position="432"/>
    </location>
</feature>
<evidence type="ECO:0000313" key="6">
    <source>
        <dbReference type="EMBL" id="KAF7193826.1"/>
    </source>
</evidence>
<evidence type="ECO:0000256" key="4">
    <source>
        <dbReference type="ARBA" id="ARBA00025740"/>
    </source>
</evidence>
<dbReference type="Proteomes" id="UP000660729">
    <property type="component" value="Unassembled WGS sequence"/>
</dbReference>
<dbReference type="PANTHER" id="PTHR11227">
    <property type="entry name" value="WD-REPEAT PROTEIN INTERACTING WITH PHOSPHOINOSIDES WIPI -RELATED"/>
    <property type="match status" value="1"/>
</dbReference>
<gene>
    <name evidence="6" type="ORF">HII31_04895</name>
</gene>
<keyword evidence="7" id="KW-1185">Reference proteome</keyword>
<evidence type="ECO:0000256" key="2">
    <source>
        <dbReference type="ARBA" id="ARBA00022574"/>
    </source>
</evidence>
<dbReference type="OrthoDB" id="1667587at2759"/>
<evidence type="ECO:0000256" key="3">
    <source>
        <dbReference type="ARBA" id="ARBA00022737"/>
    </source>
</evidence>
<evidence type="ECO:0000313" key="7">
    <source>
        <dbReference type="Proteomes" id="UP000660729"/>
    </source>
</evidence>
<organism evidence="6 7">
    <name type="scientific">Pseudocercospora fuligena</name>
    <dbReference type="NCBI Taxonomy" id="685502"/>
    <lineage>
        <taxon>Eukaryota</taxon>
        <taxon>Fungi</taxon>
        <taxon>Dikarya</taxon>
        <taxon>Ascomycota</taxon>
        <taxon>Pezizomycotina</taxon>
        <taxon>Dothideomycetes</taxon>
        <taxon>Dothideomycetidae</taxon>
        <taxon>Mycosphaerellales</taxon>
        <taxon>Mycosphaerellaceae</taxon>
        <taxon>Pseudocercospora</taxon>
    </lineage>
</organism>
<accession>A0A8H6RMN6</accession>
<dbReference type="Gene3D" id="2.130.10.10">
    <property type="entry name" value="YVTN repeat-like/Quinoprotein amine dehydrogenase"/>
    <property type="match status" value="2"/>
</dbReference>
<dbReference type="Pfam" id="PF21032">
    <property type="entry name" value="PROPPIN"/>
    <property type="match status" value="1"/>
</dbReference>
<reference evidence="6" key="1">
    <citation type="submission" date="2020-04" db="EMBL/GenBank/DDBJ databases">
        <title>Draft genome resource of the tomato pathogen Pseudocercospora fuligena.</title>
        <authorList>
            <person name="Zaccaron A."/>
        </authorList>
    </citation>
    <scope>NUCLEOTIDE SEQUENCE</scope>
    <source>
        <strain evidence="6">PF001</strain>
    </source>
</reference>
<evidence type="ECO:0000256" key="1">
    <source>
        <dbReference type="ARBA" id="ARBA00004148"/>
    </source>
</evidence>
<feature type="region of interest" description="Disordered" evidence="5">
    <location>
        <begin position="293"/>
        <end position="321"/>
    </location>
</feature>
<dbReference type="EMBL" id="JABCIY010000071">
    <property type="protein sequence ID" value="KAF7193826.1"/>
    <property type="molecule type" value="Genomic_DNA"/>
</dbReference>
<proteinExistence type="inferred from homology"/>
<keyword evidence="3" id="KW-0677">Repeat</keyword>
<name>A0A8H6RMN6_9PEZI</name>
<feature type="region of interest" description="Disordered" evidence="5">
    <location>
        <begin position="329"/>
        <end position="348"/>
    </location>
</feature>
<evidence type="ECO:0000256" key="5">
    <source>
        <dbReference type="SAM" id="MobiDB-lite"/>
    </source>
</evidence>
<feature type="region of interest" description="Disordered" evidence="5">
    <location>
        <begin position="136"/>
        <end position="158"/>
    </location>
</feature>
<dbReference type="SUPFAM" id="SSF50978">
    <property type="entry name" value="WD40 repeat-like"/>
    <property type="match status" value="1"/>
</dbReference>
<dbReference type="SMART" id="SM00320">
    <property type="entry name" value="WD40"/>
    <property type="match status" value="3"/>
</dbReference>
<comment type="caution">
    <text evidence="6">The sequence shown here is derived from an EMBL/GenBank/DDBJ whole genome shotgun (WGS) entry which is preliminary data.</text>
</comment>
<keyword evidence="2" id="KW-0853">WD repeat</keyword>
<dbReference type="AlphaFoldDB" id="A0A8H6RMN6"/>
<dbReference type="InterPro" id="IPR001680">
    <property type="entry name" value="WD40_rpt"/>
</dbReference>
<comment type="subcellular location">
    <subcellularLocation>
        <location evidence="1">Vacuole membrane</location>
        <topology evidence="1">Peripheral membrane protein</topology>
    </subcellularLocation>
</comment>
<protein>
    <submittedName>
        <fullName evidence="6">SVP1-like protein 2</fullName>
    </submittedName>
</protein>
<dbReference type="InterPro" id="IPR036322">
    <property type="entry name" value="WD40_repeat_dom_sf"/>
</dbReference>
<dbReference type="InterPro" id="IPR015943">
    <property type="entry name" value="WD40/YVTN_repeat-like_dom_sf"/>
</dbReference>
<dbReference type="GO" id="GO:0005774">
    <property type="term" value="C:vacuolar membrane"/>
    <property type="evidence" value="ECO:0007669"/>
    <property type="project" value="UniProtKB-SubCell"/>
</dbReference>
<comment type="similarity">
    <text evidence="4">Belongs to the WD repeat PROPPIN family.</text>
</comment>
<sequence>MNTRQAIQPSTIPNVLSVAFSSSRKRFVTGLTDGLRMFRTDNCLTTHHPALPVACVATIAEALDDRYLAFVSRHKTAETGGPNVVIFWDGVLDRELSRLDFYEPVLGLRLSSNWMAVVLAERTILFQYQEIAEPTTPKLAADNDSNGEEDAEDSGPLRAPNLVHSIYPTAPNPFALACLTNDILVLPAQSIGQAQLINLKPGTSTTKRVLRAHNSSLRCIALSQDSTLLATTSEQGTLIRVFSIASLDQVAEFRRGMDHAVINGLDFSPGNRFVASTSDKGTLHVFDLRPSSTTDAAASAKERDADHRKHRKSQSYATHRMSAGYDKESVSGFSVGRSSPAPSTAVGTGAGAAGYHGSVQEYYGLRPPPISASPPARDAAISAVAALKASPLTPRAFRDLRSVASAPFYTGEDPPHWQGGPSHSWTTAPNGTRKRIKNPILPLPGEPSGRPPKGIISFAPASKDRSDDQGAVLYVIGGGSDARWEMFELVPAAAADGSAGWALINRGFRKYLTRQFAD</sequence>
<dbReference type="InterPro" id="IPR048720">
    <property type="entry name" value="PROPPIN"/>
</dbReference>
<feature type="compositionally biased region" description="Polar residues" evidence="5">
    <location>
        <begin position="421"/>
        <end position="430"/>
    </location>
</feature>